<evidence type="ECO:0000256" key="3">
    <source>
        <dbReference type="ARBA" id="ARBA00022729"/>
    </source>
</evidence>
<dbReference type="RefSeq" id="WP_096276364.1">
    <property type="nucleotide sequence ID" value="NZ_CBCSBM010000007.1"/>
</dbReference>
<keyword evidence="4" id="KW-0653">Protein transport</keyword>
<evidence type="ECO:0000256" key="4">
    <source>
        <dbReference type="ARBA" id="ARBA00022927"/>
    </source>
</evidence>
<keyword evidence="7" id="KW-1185">Reference proteome</keyword>
<dbReference type="CDD" id="cd16325">
    <property type="entry name" value="LolA"/>
    <property type="match status" value="1"/>
</dbReference>
<evidence type="ECO:0000313" key="6">
    <source>
        <dbReference type="EMBL" id="MBE0400044.1"/>
    </source>
</evidence>
<dbReference type="InterPro" id="IPR029046">
    <property type="entry name" value="LolA/LolB/LppX"/>
</dbReference>
<dbReference type="SUPFAM" id="SSF89392">
    <property type="entry name" value="Prokaryotic lipoproteins and lipoprotein localization factors"/>
    <property type="match status" value="1"/>
</dbReference>
<comment type="subunit">
    <text evidence="1">Monomer.</text>
</comment>
<gene>
    <name evidence="6" type="ORF">EI168_07960</name>
</gene>
<evidence type="ECO:0000256" key="5">
    <source>
        <dbReference type="SAM" id="SignalP"/>
    </source>
</evidence>
<evidence type="ECO:0000256" key="1">
    <source>
        <dbReference type="ARBA" id="ARBA00011245"/>
    </source>
</evidence>
<dbReference type="Gene3D" id="2.50.20.10">
    <property type="entry name" value="Lipoprotein localisation LolA/LolB/LppX"/>
    <property type="match status" value="1"/>
</dbReference>
<keyword evidence="3 5" id="KW-0732">Signal</keyword>
<dbReference type="Proteomes" id="UP001645039">
    <property type="component" value="Unassembled WGS sequence"/>
</dbReference>
<sequence length="191" mass="21354">MMRSINAAFFARALFALTLVTASANAWAAPTIDDLAERLADNAPQCGRFAQTRWLADLNSQLDSRGTFEHQDEGLVWQTTSPINDRVVLSADNEELPMGFQAVAPVLSGLLSGDWQALERYFTIELSDTQDEWQAMLTPSNANIAQRLVHLLVHGHQQVERVEILFTNDDRLEITLSAADCERLDDDDRIP</sequence>
<dbReference type="Pfam" id="PF19574">
    <property type="entry name" value="LolA_3"/>
    <property type="match status" value="1"/>
</dbReference>
<keyword evidence="6" id="KW-0449">Lipoprotein</keyword>
<keyword evidence="2" id="KW-0813">Transport</keyword>
<accession>A0ABR9F115</accession>
<feature type="signal peptide" evidence="5">
    <location>
        <begin position="1"/>
        <end position="28"/>
    </location>
</feature>
<proteinExistence type="predicted"/>
<protein>
    <submittedName>
        <fullName evidence="6">Outer membrane lipoprotein carrier protein LolA</fullName>
    </submittedName>
</protein>
<evidence type="ECO:0000256" key="2">
    <source>
        <dbReference type="ARBA" id="ARBA00022448"/>
    </source>
</evidence>
<reference evidence="6 7" key="1">
    <citation type="submission" date="2020-07" db="EMBL/GenBank/DDBJ databases">
        <title>Halophilic bacteria isolated from french cheeses.</title>
        <authorList>
            <person name="Kothe C.I."/>
            <person name="Farah-Kraiem B."/>
            <person name="Renault P."/>
            <person name="Dridi B."/>
        </authorList>
    </citation>
    <scope>NUCLEOTIDE SEQUENCE [LARGE SCALE GENOMIC DNA]</scope>
    <source>
        <strain evidence="6 7">FME1</strain>
    </source>
</reference>
<name>A0ABR9F115_9GAMM</name>
<evidence type="ECO:0000313" key="7">
    <source>
        <dbReference type="Proteomes" id="UP001645039"/>
    </source>
</evidence>
<organism evidence="6 7">
    <name type="scientific">Halomonas casei</name>
    <dbReference type="NCBI Taxonomy" id="2742613"/>
    <lineage>
        <taxon>Bacteria</taxon>
        <taxon>Pseudomonadati</taxon>
        <taxon>Pseudomonadota</taxon>
        <taxon>Gammaproteobacteria</taxon>
        <taxon>Oceanospirillales</taxon>
        <taxon>Halomonadaceae</taxon>
        <taxon>Halomonas</taxon>
    </lineage>
</organism>
<dbReference type="InterPro" id="IPR004564">
    <property type="entry name" value="OM_lipoprot_carrier_LolA-like"/>
</dbReference>
<comment type="caution">
    <text evidence="6">The sequence shown here is derived from an EMBL/GenBank/DDBJ whole genome shotgun (WGS) entry which is preliminary data.</text>
</comment>
<feature type="chain" id="PRO_5046423144" evidence="5">
    <location>
        <begin position="29"/>
        <end position="191"/>
    </location>
</feature>
<dbReference type="EMBL" id="RRZD01000006">
    <property type="protein sequence ID" value="MBE0400044.1"/>
    <property type="molecule type" value="Genomic_DNA"/>
</dbReference>